<accession>A0A2L2YB31</accession>
<feature type="region of interest" description="Disordered" evidence="1">
    <location>
        <begin position="640"/>
        <end position="668"/>
    </location>
</feature>
<dbReference type="GO" id="GO:0010369">
    <property type="term" value="C:chromocenter"/>
    <property type="evidence" value="ECO:0007669"/>
    <property type="project" value="TreeGrafter"/>
</dbReference>
<dbReference type="SMART" id="SM00293">
    <property type="entry name" value="PWWP"/>
    <property type="match status" value="1"/>
</dbReference>
<dbReference type="CDD" id="cd20141">
    <property type="entry name" value="PWWP_MBD5"/>
    <property type="match status" value="1"/>
</dbReference>
<feature type="compositionally biased region" description="Low complexity" evidence="1">
    <location>
        <begin position="414"/>
        <end position="425"/>
    </location>
</feature>
<dbReference type="Pfam" id="PF00855">
    <property type="entry name" value="PWWP"/>
    <property type="match status" value="1"/>
</dbReference>
<evidence type="ECO:0000313" key="3">
    <source>
        <dbReference type="EMBL" id="LAA05372.1"/>
    </source>
</evidence>
<dbReference type="OrthoDB" id="641149at2759"/>
<feature type="region of interest" description="Disordered" evidence="1">
    <location>
        <begin position="335"/>
        <end position="360"/>
    </location>
</feature>
<evidence type="ECO:0000259" key="2">
    <source>
        <dbReference type="PROSITE" id="PS50812"/>
    </source>
</evidence>
<dbReference type="AlphaFoldDB" id="A0A2L2YB31"/>
<dbReference type="GO" id="GO:0005634">
    <property type="term" value="C:nucleus"/>
    <property type="evidence" value="ECO:0007669"/>
    <property type="project" value="TreeGrafter"/>
</dbReference>
<name>A0A2L2YB31_PARTP</name>
<evidence type="ECO:0000256" key="1">
    <source>
        <dbReference type="SAM" id="MobiDB-lite"/>
    </source>
</evidence>
<feature type="domain" description="PWWP" evidence="2">
    <location>
        <begin position="531"/>
        <end position="590"/>
    </location>
</feature>
<dbReference type="GO" id="GO:0003682">
    <property type="term" value="F:chromatin binding"/>
    <property type="evidence" value="ECO:0007669"/>
    <property type="project" value="TreeGrafter"/>
</dbReference>
<reference evidence="3" key="1">
    <citation type="journal article" date="2016" name="Mol. Ecol. Resour.">
        <title>Evaluation of the impact of RNA preservation methods of spiders for de novo transcriptome assembly.</title>
        <authorList>
            <person name="Kono N."/>
            <person name="Nakamura H."/>
            <person name="Ito Y."/>
            <person name="Tomita M."/>
            <person name="Arakawa K."/>
        </authorList>
    </citation>
    <scope>NUCLEOTIDE SEQUENCE</scope>
    <source>
        <tissue evidence="3">Whole body</tissue>
    </source>
</reference>
<dbReference type="PANTHER" id="PTHR16112">
    <property type="entry name" value="METHYL-CPG BINDING PROTEIN, DROSOPHILA"/>
    <property type="match status" value="1"/>
</dbReference>
<dbReference type="Gene3D" id="2.30.30.140">
    <property type="match status" value="1"/>
</dbReference>
<dbReference type="EMBL" id="IAAA01010244">
    <property type="protein sequence ID" value="LAA05372.1"/>
    <property type="molecule type" value="mRNA"/>
</dbReference>
<feature type="region of interest" description="Disordered" evidence="1">
    <location>
        <begin position="397"/>
        <end position="444"/>
    </location>
</feature>
<feature type="compositionally biased region" description="Polar residues" evidence="1">
    <location>
        <begin position="649"/>
        <end position="658"/>
    </location>
</feature>
<feature type="compositionally biased region" description="Polar residues" evidence="1">
    <location>
        <begin position="426"/>
        <end position="444"/>
    </location>
</feature>
<dbReference type="InterPro" id="IPR000313">
    <property type="entry name" value="PWWP_dom"/>
</dbReference>
<protein>
    <submittedName>
        <fullName evidence="3">Methyl-CpG-binding domain protein 5</fullName>
    </submittedName>
</protein>
<proteinExistence type="evidence at transcript level"/>
<feature type="compositionally biased region" description="Basic residues" evidence="1">
    <location>
        <begin position="659"/>
        <end position="668"/>
    </location>
</feature>
<dbReference type="PROSITE" id="PS50812">
    <property type="entry name" value="PWWP"/>
    <property type="match status" value="1"/>
</dbReference>
<sequence length="668" mass="72591">MNYNSIGSVGGPQILTTGLTSPLGIVQPLSMLGVTPTGAVIQNIPVQQVVPGPHFQSLTVLPHAALPQEQSVVVNDTSSMNVHPTQMHSAFATGSIVPNMVAANPVLNTHVGGTDVLVSSQSHTVTETMSVPAPFQSVFSQSLPPIAQSLSSTTNISNVKTCRSGNVLTSTAAASYQNSTSVPAFKSSTSTANISMLDSKEEMLTAKVDFFTESNQKARSIGVQSSCTEQNAAVQTVTSTNPVNNCNILDNSQNAKINMQDNCLDDAKSKFEGENSSTMLSSGGESCESPWPDPVNLSAAVRAVVQEQVDSNEELISHSMSSDNPINFLDCTSSMRDETSEQTPTSSMGDTIEESNDGNSVLDLRTMSGEFGTEQDNCSDGNYRSEEGILHLNKWQENRSPTNSQREHSDNVVESASTASSESSEQTNTDCNVTSDSGVESSQEPMNLACIREGESMADTDLVSEQVGLKSSMSYVEDYIIQDEEKLTQKRGLKRLKREIDIAYDDYQEEDSDDGSALSPPLPPQPRTFNDGDLVWGQIRGFPSWPGKLVPQEEVKGTHKTENGKLWVRWFGDHTLTQVEPDKLKTLSEGLEAHHRARKRHRRGRKMNSQLENAIQEAMMELDRQASDFITDTEEESSVLSVELALPDSSMSPTCSRTNKPRGGYKRR</sequence>
<dbReference type="PANTHER" id="PTHR16112:SF16">
    <property type="entry name" value="SIX-BANDED, ISOFORM H"/>
    <property type="match status" value="1"/>
</dbReference>
<organism evidence="3">
    <name type="scientific">Parasteatoda tepidariorum</name>
    <name type="common">Common house spider</name>
    <name type="synonym">Achaearanea tepidariorum</name>
    <dbReference type="NCBI Taxonomy" id="114398"/>
    <lineage>
        <taxon>Eukaryota</taxon>
        <taxon>Metazoa</taxon>
        <taxon>Ecdysozoa</taxon>
        <taxon>Arthropoda</taxon>
        <taxon>Chelicerata</taxon>
        <taxon>Arachnida</taxon>
        <taxon>Araneae</taxon>
        <taxon>Araneomorphae</taxon>
        <taxon>Entelegynae</taxon>
        <taxon>Araneoidea</taxon>
        <taxon>Theridiidae</taxon>
        <taxon>Parasteatoda</taxon>
    </lineage>
</organism>
<dbReference type="SUPFAM" id="SSF63748">
    <property type="entry name" value="Tudor/PWWP/MBT"/>
    <property type="match status" value="1"/>
</dbReference>
<dbReference type="FunFam" id="2.30.30.140:FF:000107">
    <property type="entry name" value="Six-banded, isoform H"/>
    <property type="match status" value="1"/>
</dbReference>